<keyword evidence="10" id="KW-0564">Palmitate</keyword>
<evidence type="ECO:0000256" key="6">
    <source>
        <dbReference type="ARBA" id="ARBA00022692"/>
    </source>
</evidence>
<dbReference type="PANTHER" id="PTHR10424:SF81">
    <property type="entry name" value="ERVV2 PROTEIN"/>
    <property type="match status" value="1"/>
</dbReference>
<evidence type="ECO:0000256" key="4">
    <source>
        <dbReference type="ARBA" id="ARBA00022511"/>
    </source>
</evidence>
<dbReference type="CDD" id="cd09951">
    <property type="entry name" value="HERV-Rb-like_HR1-HR2"/>
    <property type="match status" value="1"/>
</dbReference>
<keyword evidence="11" id="KW-1015">Disulfide bond</keyword>
<evidence type="ECO:0000256" key="11">
    <source>
        <dbReference type="ARBA" id="ARBA00023157"/>
    </source>
</evidence>
<evidence type="ECO:0000313" key="15">
    <source>
        <dbReference type="EMBL" id="KAG2468729.1"/>
    </source>
</evidence>
<gene>
    <name evidence="15" type="primary">Syna_0</name>
    <name evidence="15" type="ORF">GTO96_0014542</name>
</gene>
<proteinExistence type="predicted"/>
<keyword evidence="13" id="KW-0449">Lipoprotein</keyword>
<keyword evidence="6 14" id="KW-0812">Transmembrane</keyword>
<accession>A0A8X7XK19</accession>
<evidence type="ECO:0000256" key="7">
    <source>
        <dbReference type="ARBA" id="ARBA00022870"/>
    </source>
</evidence>
<comment type="subcellular location">
    <subcellularLocation>
        <location evidence="1">Host cell membrane</location>
        <topology evidence="1">Single-pass type I membrane protein</topology>
    </subcellularLocation>
    <subcellularLocation>
        <location evidence="2">Host endomembrane system</location>
        <topology evidence="2">Peripheral membrane protein</topology>
    </subcellularLocation>
    <subcellularLocation>
        <location evidence="3">Virion membrane</location>
        <topology evidence="3">Single-pass type I membrane protein</topology>
    </subcellularLocation>
</comment>
<keyword evidence="12" id="KW-0325">Glycoprotein</keyword>
<dbReference type="EMBL" id="JAATIS010000485">
    <property type="protein sequence ID" value="KAG2468729.1"/>
    <property type="molecule type" value="Genomic_DNA"/>
</dbReference>
<evidence type="ECO:0000256" key="3">
    <source>
        <dbReference type="ARBA" id="ARBA00004563"/>
    </source>
</evidence>
<dbReference type="Pfam" id="PF00429">
    <property type="entry name" value="TLV_coat"/>
    <property type="match status" value="1"/>
</dbReference>
<keyword evidence="8 14" id="KW-1133">Transmembrane helix</keyword>
<dbReference type="InterPro" id="IPR018154">
    <property type="entry name" value="TLV/ENV_coat_polyprotein"/>
</dbReference>
<dbReference type="Proteomes" id="UP000886611">
    <property type="component" value="Unassembled WGS sequence"/>
</dbReference>
<evidence type="ECO:0000256" key="12">
    <source>
        <dbReference type="ARBA" id="ARBA00023180"/>
    </source>
</evidence>
<evidence type="ECO:0000256" key="1">
    <source>
        <dbReference type="ARBA" id="ARBA00004402"/>
    </source>
</evidence>
<dbReference type="AlphaFoldDB" id="A0A8X7XK19"/>
<dbReference type="PANTHER" id="PTHR10424">
    <property type="entry name" value="VIRAL ENVELOPE PROTEIN"/>
    <property type="match status" value="1"/>
</dbReference>
<feature type="transmembrane region" description="Helical" evidence="14">
    <location>
        <begin position="217"/>
        <end position="239"/>
    </location>
</feature>
<reference evidence="15 16" key="1">
    <citation type="journal article" date="2021" name="Cell">
        <title>Tracing the genetic footprints of vertebrate landing in non-teleost ray-finned fishes.</title>
        <authorList>
            <person name="Bi X."/>
            <person name="Wang K."/>
            <person name="Yang L."/>
            <person name="Pan H."/>
            <person name="Jiang H."/>
            <person name="Wei Q."/>
            <person name="Fang M."/>
            <person name="Yu H."/>
            <person name="Zhu C."/>
            <person name="Cai Y."/>
            <person name="He Y."/>
            <person name="Gan X."/>
            <person name="Zeng H."/>
            <person name="Yu D."/>
            <person name="Zhu Y."/>
            <person name="Jiang H."/>
            <person name="Qiu Q."/>
            <person name="Yang H."/>
            <person name="Zhang Y.E."/>
            <person name="Wang W."/>
            <person name="Zhu M."/>
            <person name="He S."/>
            <person name="Zhang G."/>
        </authorList>
    </citation>
    <scope>NUCLEOTIDE SEQUENCE [LARGE SCALE GENOMIC DNA]</scope>
    <source>
        <strain evidence="15">Bchr_013</strain>
    </source>
</reference>
<sequence length="285" mass="32146">MCKKNMLLSILPPDWSGHCTLIQLHMPFYLLPLHSSESVRPGKSRKPRSTLEMFDSNVYIDGIGIPRRVPNQYKARDQVAAGFESIIFWWSTINKNVDWINYLYYNQQRFLNFTREAIEGIHGQLDKTSLMTWQNRIALDMLLAEKGGVCAMFGDNCCTFIPNNTAPDGSVSCALAGLTALSVELAENSGISNPLDELFERWFGIWAGWCKTIFTTVLISLAIMVICGCCLIPCMHGLLQRLIDNSLTKAYFPHADNSQNPDFNPLLSELSSSSEYAKIFPDDWV</sequence>
<dbReference type="Gene3D" id="1.10.287.210">
    <property type="match status" value="1"/>
</dbReference>
<dbReference type="SUPFAM" id="SSF58069">
    <property type="entry name" value="Virus ectodomain"/>
    <property type="match status" value="1"/>
</dbReference>
<keyword evidence="7" id="KW-1043">Host membrane</keyword>
<comment type="caution">
    <text evidence="15">The sequence shown here is derived from an EMBL/GenBank/DDBJ whole genome shotgun (WGS) entry which is preliminary data.</text>
</comment>
<evidence type="ECO:0000256" key="2">
    <source>
        <dbReference type="ARBA" id="ARBA00004531"/>
    </source>
</evidence>
<name>A0A8X7XK19_POLSE</name>
<evidence type="ECO:0000256" key="10">
    <source>
        <dbReference type="ARBA" id="ARBA00023139"/>
    </source>
</evidence>
<keyword evidence="5" id="KW-0945">Host-virus interaction</keyword>
<keyword evidence="16" id="KW-1185">Reference proteome</keyword>
<feature type="non-terminal residue" evidence="15">
    <location>
        <position position="1"/>
    </location>
</feature>
<evidence type="ECO:0000256" key="9">
    <source>
        <dbReference type="ARBA" id="ARBA00023136"/>
    </source>
</evidence>
<evidence type="ECO:0000256" key="13">
    <source>
        <dbReference type="ARBA" id="ARBA00023288"/>
    </source>
</evidence>
<evidence type="ECO:0000256" key="14">
    <source>
        <dbReference type="SAM" id="Phobius"/>
    </source>
</evidence>
<evidence type="ECO:0000256" key="8">
    <source>
        <dbReference type="ARBA" id="ARBA00022989"/>
    </source>
</evidence>
<keyword evidence="4" id="KW-1032">Host cell membrane</keyword>
<evidence type="ECO:0000256" key="5">
    <source>
        <dbReference type="ARBA" id="ARBA00022581"/>
    </source>
</evidence>
<organism evidence="15 16">
    <name type="scientific">Polypterus senegalus</name>
    <name type="common">Senegal bichir</name>
    <dbReference type="NCBI Taxonomy" id="55291"/>
    <lineage>
        <taxon>Eukaryota</taxon>
        <taxon>Metazoa</taxon>
        <taxon>Chordata</taxon>
        <taxon>Craniata</taxon>
        <taxon>Vertebrata</taxon>
        <taxon>Euteleostomi</taxon>
        <taxon>Actinopterygii</taxon>
        <taxon>Polypteriformes</taxon>
        <taxon>Polypteridae</taxon>
        <taxon>Polypterus</taxon>
    </lineage>
</organism>
<evidence type="ECO:0000313" key="16">
    <source>
        <dbReference type="Proteomes" id="UP000886611"/>
    </source>
</evidence>
<protein>
    <submittedName>
        <fullName evidence="15">SYNA protein</fullName>
    </submittedName>
</protein>
<feature type="non-terminal residue" evidence="15">
    <location>
        <position position="285"/>
    </location>
</feature>
<keyword evidence="9 14" id="KW-0472">Membrane</keyword>